<sequence>MAQIDGQWDCEVDSPMGKQQSLLTLTASGTGFAGVASGPLGSVEITNGQVLGDQLSFKMAITLPMPMTLDCEARLIGDDRIEGTVDTGAFGRFPLRATRRG</sequence>
<evidence type="ECO:0000313" key="1">
    <source>
        <dbReference type="EMBL" id="USI73319.1"/>
    </source>
</evidence>
<dbReference type="RefSeq" id="WP_252167130.1">
    <property type="nucleotide sequence ID" value="NZ_CP084930.1"/>
</dbReference>
<protein>
    <submittedName>
        <fullName evidence="1">Uncharacterized protein</fullName>
    </submittedName>
</protein>
<dbReference type="Proteomes" id="UP001056937">
    <property type="component" value="Chromosome 1"/>
</dbReference>
<organism evidence="1 2">
    <name type="scientific">Sphingomonas morindae</name>
    <dbReference type="NCBI Taxonomy" id="1541170"/>
    <lineage>
        <taxon>Bacteria</taxon>
        <taxon>Pseudomonadati</taxon>
        <taxon>Pseudomonadota</taxon>
        <taxon>Alphaproteobacteria</taxon>
        <taxon>Sphingomonadales</taxon>
        <taxon>Sphingomonadaceae</taxon>
        <taxon>Sphingomonas</taxon>
    </lineage>
</organism>
<accession>A0ABY4X8N8</accession>
<gene>
    <name evidence="1" type="ORF">LHA26_02225</name>
</gene>
<proteinExistence type="predicted"/>
<evidence type="ECO:0000313" key="2">
    <source>
        <dbReference type="Proteomes" id="UP001056937"/>
    </source>
</evidence>
<reference evidence="1" key="1">
    <citation type="journal article" date="2022" name="Toxins">
        <title>Genomic Analysis of Sphingopyxis sp. USTB-05 for Biodegrading Cyanobacterial Hepatotoxins.</title>
        <authorList>
            <person name="Liu C."/>
            <person name="Xu Q."/>
            <person name="Zhao Z."/>
            <person name="Zhang H."/>
            <person name="Liu X."/>
            <person name="Yin C."/>
            <person name="Liu Y."/>
            <person name="Yan H."/>
        </authorList>
    </citation>
    <scope>NUCLEOTIDE SEQUENCE</scope>
    <source>
        <strain evidence="1">NBD5</strain>
    </source>
</reference>
<keyword evidence="2" id="KW-1185">Reference proteome</keyword>
<dbReference type="EMBL" id="CP084930">
    <property type="protein sequence ID" value="USI73319.1"/>
    <property type="molecule type" value="Genomic_DNA"/>
</dbReference>
<name>A0ABY4X8N8_9SPHN</name>